<accession>A0ABX8B116</accession>
<dbReference type="Gene3D" id="3.40.1010.20">
    <property type="entry name" value="4-hydroxy-3-methylbut-2-enyl diphosphate reductase, catalytic domain"/>
    <property type="match status" value="2"/>
</dbReference>
<reference evidence="9 10" key="1">
    <citation type="submission" date="2021-03" db="EMBL/GenBank/DDBJ databases">
        <title>Genomic and phenotypic characterization of Chloracidobacterium isolates provides evidence for multiple species.</title>
        <authorList>
            <person name="Saini M.K."/>
            <person name="Costas A.M.G."/>
            <person name="Tank M."/>
            <person name="Bryant D.A."/>
        </authorList>
    </citation>
    <scope>NUCLEOTIDE SEQUENCE [LARGE SCALE GENOMIC DNA]</scope>
    <source>
        <strain evidence="9 10">N</strain>
    </source>
</reference>
<dbReference type="InterPro" id="IPR003451">
    <property type="entry name" value="LytB/IspH"/>
</dbReference>
<proteinExistence type="predicted"/>
<evidence type="ECO:0000256" key="8">
    <source>
        <dbReference type="ARBA" id="ARBA00046314"/>
    </source>
</evidence>
<evidence type="ECO:0000256" key="2">
    <source>
        <dbReference type="ARBA" id="ARBA00022485"/>
    </source>
</evidence>
<protein>
    <submittedName>
        <fullName evidence="9">4-hydroxy-3-methylbut-2-enyl diphosphate reductase</fullName>
        <ecNumber evidence="9">1.17.7.4</ecNumber>
    </submittedName>
</protein>
<keyword evidence="10" id="KW-1185">Reference proteome</keyword>
<comment type="pathway">
    <text evidence="7">Isoprenoid biosynthesis; isopentenyl diphosphate biosynthesis via DXP pathway; isopentenyl diphosphate from 1-deoxy-D-xylulose 5-phosphate: step 6/6.</text>
</comment>
<name>A0ABX8B116_9BACT</name>
<keyword evidence="6" id="KW-0411">Iron-sulfur</keyword>
<evidence type="ECO:0000256" key="3">
    <source>
        <dbReference type="ARBA" id="ARBA00022723"/>
    </source>
</evidence>
<evidence type="ECO:0000313" key="9">
    <source>
        <dbReference type="EMBL" id="QUV93435.1"/>
    </source>
</evidence>
<dbReference type="EC" id="1.17.7.4" evidence="9"/>
<dbReference type="PANTHER" id="PTHR31619:SF5">
    <property type="entry name" value="4-HYDROXY-3-METHYLBUT-2-ENYL DIPHOSPHATE REDUCTASE, CHLOROPLASTIC"/>
    <property type="match status" value="1"/>
</dbReference>
<gene>
    <name evidence="9" type="ORF">J8C05_08650</name>
</gene>
<dbReference type="PANTHER" id="PTHR31619">
    <property type="entry name" value="4-HYDROXY-3-METHYLBUT-2-ENYL DIPHOSPHATE REDUCTASE, CHLOROPLASTIC"/>
    <property type="match status" value="1"/>
</dbReference>
<dbReference type="GO" id="GO:0051745">
    <property type="term" value="F:4-hydroxy-3-methylbut-2-enyl diphosphate reductase activity"/>
    <property type="evidence" value="ECO:0007669"/>
    <property type="project" value="UniProtKB-EC"/>
</dbReference>
<sequence>MASQVALTLPESVHTRSRLFVQSSTRQTVAHHFGSAIVEAVRQQDYTCRAGRLTLHLAREFGFCYGVDDALELAYEARRRFHDRKIYLAGEIIHNPMVNGQLAAVGIHPLDGLAHLTPQDVVIIPAFGLPTPELSRLRQTGCTLIDTTCGSVVHVWKRVERYARDGFTTVIHGKYDHEETAATRSQVLAVPGGRYVVVRDLSEAERLADVISGLQPVDMLHDFFARFASPGFDPRRDLEKIGLANQTTMLASESLAIAERLRAAMAVRYGEDEVPFRFRSFDTICSATQVRQDAVAQLLAHGPDLMLVVGGYNSSNTGHLCEMASAVCPTYHITGADCLVSAERIRHKPAFQTGEVESRHWLPAGKLTIGLTSGASTPDRILGEVMARLIDVAGESLPPEWSVRAGGA</sequence>
<comment type="cofactor">
    <cofactor evidence="1">
        <name>[4Fe-4S] cluster</name>
        <dbReference type="ChEBI" id="CHEBI:49883"/>
    </cofactor>
</comment>
<dbReference type="CDD" id="cd13944">
    <property type="entry name" value="lytB_ispH"/>
    <property type="match status" value="1"/>
</dbReference>
<keyword evidence="3" id="KW-0479">Metal-binding</keyword>
<dbReference type="Gene3D" id="3.40.50.11270">
    <property type="match status" value="1"/>
</dbReference>
<evidence type="ECO:0000256" key="7">
    <source>
        <dbReference type="ARBA" id="ARBA00046313"/>
    </source>
</evidence>
<organism evidence="9 10">
    <name type="scientific">Chloracidobacterium sp. N</name>
    <dbReference type="NCBI Taxonomy" id="2821540"/>
    <lineage>
        <taxon>Bacteria</taxon>
        <taxon>Pseudomonadati</taxon>
        <taxon>Acidobacteriota</taxon>
        <taxon>Terriglobia</taxon>
        <taxon>Terriglobales</taxon>
        <taxon>Acidobacteriaceae</taxon>
        <taxon>Chloracidobacterium</taxon>
        <taxon>Chloracidobacterium aggregatum</taxon>
    </lineage>
</organism>
<evidence type="ECO:0000256" key="6">
    <source>
        <dbReference type="ARBA" id="ARBA00023014"/>
    </source>
</evidence>
<dbReference type="EMBL" id="CP072642">
    <property type="protein sequence ID" value="QUV93435.1"/>
    <property type="molecule type" value="Genomic_DNA"/>
</dbReference>
<keyword evidence="5" id="KW-0408">Iron</keyword>
<evidence type="ECO:0000256" key="5">
    <source>
        <dbReference type="ARBA" id="ARBA00023004"/>
    </source>
</evidence>
<evidence type="ECO:0000256" key="4">
    <source>
        <dbReference type="ARBA" id="ARBA00023002"/>
    </source>
</evidence>
<dbReference type="Proteomes" id="UP000677668">
    <property type="component" value="Chromosome 1"/>
</dbReference>
<dbReference type="Pfam" id="PF02401">
    <property type="entry name" value="LYTB"/>
    <property type="match status" value="1"/>
</dbReference>
<dbReference type="RefSeq" id="WP_211421815.1">
    <property type="nucleotide sequence ID" value="NZ_CP072642.1"/>
</dbReference>
<evidence type="ECO:0000313" key="10">
    <source>
        <dbReference type="Proteomes" id="UP000677668"/>
    </source>
</evidence>
<keyword evidence="4 9" id="KW-0560">Oxidoreductase</keyword>
<dbReference type="NCBIfam" id="NF009911">
    <property type="entry name" value="PRK13371.1"/>
    <property type="match status" value="1"/>
</dbReference>
<dbReference type="NCBIfam" id="TIGR00216">
    <property type="entry name" value="ispH_lytB"/>
    <property type="match status" value="1"/>
</dbReference>
<comment type="pathway">
    <text evidence="8">Isoprenoid biosynthesis; dimethylallyl diphosphate biosynthesis; dimethylallyl diphosphate from (2E)-4-hydroxy-3-methylbutenyl diphosphate: step 1/1.</text>
</comment>
<keyword evidence="2" id="KW-0004">4Fe-4S</keyword>
<evidence type="ECO:0000256" key="1">
    <source>
        <dbReference type="ARBA" id="ARBA00001966"/>
    </source>
</evidence>